<name>A0ABD6EMW8_9BILA</name>
<accession>A0ABD6EMW8</accession>
<organism evidence="3 4">
    <name type="scientific">Gnathostoma spinigerum</name>
    <dbReference type="NCBI Taxonomy" id="75299"/>
    <lineage>
        <taxon>Eukaryota</taxon>
        <taxon>Metazoa</taxon>
        <taxon>Ecdysozoa</taxon>
        <taxon>Nematoda</taxon>
        <taxon>Chromadorea</taxon>
        <taxon>Rhabditida</taxon>
        <taxon>Spirurina</taxon>
        <taxon>Gnathostomatomorpha</taxon>
        <taxon>Gnathostomatoidea</taxon>
        <taxon>Gnathostomatidae</taxon>
        <taxon>Gnathostoma</taxon>
    </lineage>
</organism>
<feature type="compositionally biased region" description="Acidic residues" evidence="1">
    <location>
        <begin position="82"/>
        <end position="92"/>
    </location>
</feature>
<reference evidence="3 4" key="1">
    <citation type="submission" date="2024-08" db="EMBL/GenBank/DDBJ databases">
        <title>Gnathostoma spinigerum genome.</title>
        <authorList>
            <person name="Gonzalez-Bertolin B."/>
            <person name="Monzon S."/>
            <person name="Zaballos A."/>
            <person name="Jimenez P."/>
            <person name="Dekumyoy P."/>
            <person name="Varona S."/>
            <person name="Cuesta I."/>
            <person name="Sumanam S."/>
            <person name="Adisakwattana P."/>
            <person name="Gasser R.B."/>
            <person name="Hernandez-Gonzalez A."/>
            <person name="Young N.D."/>
            <person name="Perteguer M.J."/>
        </authorList>
    </citation>
    <scope>NUCLEOTIDE SEQUENCE [LARGE SCALE GENOMIC DNA]</scope>
    <source>
        <strain evidence="3">AL3</strain>
        <tissue evidence="3">Liver</tissue>
    </source>
</reference>
<keyword evidence="2" id="KW-1133">Transmembrane helix</keyword>
<protein>
    <submittedName>
        <fullName evidence="3">Uncharacterized protein</fullName>
    </submittedName>
</protein>
<proteinExistence type="predicted"/>
<keyword evidence="2" id="KW-0472">Membrane</keyword>
<dbReference type="AlphaFoldDB" id="A0ABD6EMW8"/>
<evidence type="ECO:0000313" key="3">
    <source>
        <dbReference type="EMBL" id="MFH4981213.1"/>
    </source>
</evidence>
<dbReference type="EMBL" id="JBGFUD010006790">
    <property type="protein sequence ID" value="MFH4981213.1"/>
    <property type="molecule type" value="Genomic_DNA"/>
</dbReference>
<keyword evidence="4" id="KW-1185">Reference proteome</keyword>
<gene>
    <name evidence="3" type="ORF">AB6A40_007922</name>
</gene>
<comment type="caution">
    <text evidence="3">The sequence shown here is derived from an EMBL/GenBank/DDBJ whole genome shotgun (WGS) entry which is preliminary data.</text>
</comment>
<sequence length="119" mass="13306">MQISSRMFGEFAGGDPALGVFSRATLVEACREGRSVRLEKKGERRTMKNKNAKKVRKTSTMMMMMMMTMMLMIMVVNGGGAADEDSDSDDDLIISKRSSDQHARQSNAPQSMYFDFSSE</sequence>
<evidence type="ECO:0000256" key="1">
    <source>
        <dbReference type="SAM" id="MobiDB-lite"/>
    </source>
</evidence>
<feature type="transmembrane region" description="Helical" evidence="2">
    <location>
        <begin position="63"/>
        <end position="82"/>
    </location>
</feature>
<feature type="region of interest" description="Disordered" evidence="1">
    <location>
        <begin position="81"/>
        <end position="119"/>
    </location>
</feature>
<feature type="compositionally biased region" description="Basic and acidic residues" evidence="1">
    <location>
        <begin position="93"/>
        <end position="103"/>
    </location>
</feature>
<evidence type="ECO:0000313" key="4">
    <source>
        <dbReference type="Proteomes" id="UP001608902"/>
    </source>
</evidence>
<dbReference type="Proteomes" id="UP001608902">
    <property type="component" value="Unassembled WGS sequence"/>
</dbReference>
<keyword evidence="2" id="KW-0812">Transmembrane</keyword>
<evidence type="ECO:0000256" key="2">
    <source>
        <dbReference type="SAM" id="Phobius"/>
    </source>
</evidence>